<dbReference type="GO" id="GO:0005737">
    <property type="term" value="C:cytoplasm"/>
    <property type="evidence" value="ECO:0007669"/>
    <property type="project" value="UniProtKB-SubCell"/>
</dbReference>
<keyword evidence="5" id="KW-0808">Transferase</keyword>
<evidence type="ECO:0000313" key="8">
    <source>
        <dbReference type="Proteomes" id="UP000029578"/>
    </source>
</evidence>
<dbReference type="CDD" id="cd02022">
    <property type="entry name" value="DPCK"/>
    <property type="match status" value="1"/>
</dbReference>
<gene>
    <name evidence="5" type="primary">coaE</name>
    <name evidence="7" type="ORF">HMPREF0661_10160</name>
</gene>
<comment type="similarity">
    <text evidence="1 5">Belongs to the CoaE family.</text>
</comment>
<keyword evidence="2 5" id="KW-0547">Nucleotide-binding</keyword>
<dbReference type="EMBL" id="JRNS01000474">
    <property type="protein sequence ID" value="KGF44801.1"/>
    <property type="molecule type" value="Genomic_DNA"/>
</dbReference>
<reference evidence="7 8" key="1">
    <citation type="submission" date="2014-07" db="EMBL/GenBank/DDBJ databases">
        <authorList>
            <person name="McCorrison J."/>
            <person name="Sanka R."/>
            <person name="Torralba M."/>
            <person name="Gillis M."/>
            <person name="Haft D.H."/>
            <person name="Methe B."/>
            <person name="Sutton G."/>
            <person name="Nelson K.E."/>
        </authorList>
    </citation>
    <scope>NUCLEOTIDE SEQUENCE [LARGE SCALE GENOMIC DNA]</scope>
    <source>
        <strain evidence="7 8">DNF00666</strain>
    </source>
</reference>
<dbReference type="Gene3D" id="3.40.50.300">
    <property type="entry name" value="P-loop containing nucleotide triphosphate hydrolases"/>
    <property type="match status" value="1"/>
</dbReference>
<dbReference type="SUPFAM" id="SSF52540">
    <property type="entry name" value="P-loop containing nucleoside triphosphate hydrolases"/>
    <property type="match status" value="1"/>
</dbReference>
<evidence type="ECO:0000256" key="5">
    <source>
        <dbReference type="HAMAP-Rule" id="MF_00376"/>
    </source>
</evidence>
<accession>A0A096AE63</accession>
<keyword evidence="4 5" id="KW-0173">Coenzyme A biosynthesis</keyword>
<dbReference type="PANTHER" id="PTHR10695:SF46">
    <property type="entry name" value="BIFUNCTIONAL COENZYME A SYNTHASE-RELATED"/>
    <property type="match status" value="1"/>
</dbReference>
<keyword evidence="5" id="KW-0963">Cytoplasm</keyword>
<comment type="subcellular location">
    <subcellularLocation>
        <location evidence="5">Cytoplasm</location>
    </subcellularLocation>
</comment>
<evidence type="ECO:0000256" key="6">
    <source>
        <dbReference type="NCBIfam" id="TIGR00152"/>
    </source>
</evidence>
<proteinExistence type="inferred from homology"/>
<comment type="pathway">
    <text evidence="5">Cofactor biosynthesis; coenzyme A biosynthesis; CoA from (R)-pantothenate: step 5/5.</text>
</comment>
<dbReference type="Proteomes" id="UP000029578">
    <property type="component" value="Unassembled WGS sequence"/>
</dbReference>
<dbReference type="GO" id="GO:0005524">
    <property type="term" value="F:ATP binding"/>
    <property type="evidence" value="ECO:0007669"/>
    <property type="project" value="UniProtKB-UniRule"/>
</dbReference>
<evidence type="ECO:0000256" key="1">
    <source>
        <dbReference type="ARBA" id="ARBA00009018"/>
    </source>
</evidence>
<dbReference type="NCBIfam" id="TIGR00152">
    <property type="entry name" value="dephospho-CoA kinase"/>
    <property type="match status" value="1"/>
</dbReference>
<dbReference type="AlphaFoldDB" id="A0A096AE63"/>
<evidence type="ECO:0000256" key="3">
    <source>
        <dbReference type="ARBA" id="ARBA00022840"/>
    </source>
</evidence>
<evidence type="ECO:0000256" key="2">
    <source>
        <dbReference type="ARBA" id="ARBA00022741"/>
    </source>
</evidence>
<name>A0A096AE63_9BACT</name>
<comment type="caution">
    <text evidence="7">The sequence shown here is derived from an EMBL/GenBank/DDBJ whole genome shotgun (WGS) entry which is preliminary data.</text>
</comment>
<evidence type="ECO:0000256" key="4">
    <source>
        <dbReference type="ARBA" id="ARBA00022993"/>
    </source>
</evidence>
<dbReference type="PROSITE" id="PS51219">
    <property type="entry name" value="DPCK"/>
    <property type="match status" value="1"/>
</dbReference>
<dbReference type="GO" id="GO:0015937">
    <property type="term" value="P:coenzyme A biosynthetic process"/>
    <property type="evidence" value="ECO:0007669"/>
    <property type="project" value="UniProtKB-UniRule"/>
</dbReference>
<dbReference type="InterPro" id="IPR027417">
    <property type="entry name" value="P-loop_NTPase"/>
</dbReference>
<protein>
    <recommendedName>
        <fullName evidence="5 6">Dephospho-CoA kinase</fullName>
        <ecNumber evidence="5 6">2.7.1.24</ecNumber>
    </recommendedName>
    <alternativeName>
        <fullName evidence="5">Dephosphocoenzyme A kinase</fullName>
    </alternativeName>
</protein>
<keyword evidence="3 5" id="KW-0067">ATP-binding</keyword>
<sequence length="187" mass="20798">MIVALTGGIGSGKSYVCKLLAERGISVYDCDAHAKELMRTSQPLQQQLSALVGEDVFRDGVLQKAILAAYLLQSEMHVQAVNAVIHPAVAHDFEQSGQSWLESAILFDSGFDKRTHIDKVVCVTAPEEVRTRRVMARDSISREKTLEWIARQLPQEEVIRRSDYEIINDGICPLAPQVDHLLSVISE</sequence>
<dbReference type="InterPro" id="IPR001977">
    <property type="entry name" value="Depp_CoAkinase"/>
</dbReference>
<evidence type="ECO:0000313" key="7">
    <source>
        <dbReference type="EMBL" id="KGF44801.1"/>
    </source>
</evidence>
<dbReference type="GO" id="GO:0004140">
    <property type="term" value="F:dephospho-CoA kinase activity"/>
    <property type="evidence" value="ECO:0007669"/>
    <property type="project" value="UniProtKB-UniRule"/>
</dbReference>
<comment type="catalytic activity">
    <reaction evidence="5">
        <text>3'-dephospho-CoA + ATP = ADP + CoA + H(+)</text>
        <dbReference type="Rhea" id="RHEA:18245"/>
        <dbReference type="ChEBI" id="CHEBI:15378"/>
        <dbReference type="ChEBI" id="CHEBI:30616"/>
        <dbReference type="ChEBI" id="CHEBI:57287"/>
        <dbReference type="ChEBI" id="CHEBI:57328"/>
        <dbReference type="ChEBI" id="CHEBI:456216"/>
        <dbReference type="EC" id="2.7.1.24"/>
    </reaction>
</comment>
<dbReference type="HAMAP" id="MF_00376">
    <property type="entry name" value="Dephospho_CoA_kinase"/>
    <property type="match status" value="1"/>
</dbReference>
<dbReference type="RefSeq" id="WP_036866116.1">
    <property type="nucleotide sequence ID" value="NZ_JRNS01000474.1"/>
</dbReference>
<dbReference type="PANTHER" id="PTHR10695">
    <property type="entry name" value="DEPHOSPHO-COA KINASE-RELATED"/>
    <property type="match status" value="1"/>
</dbReference>
<comment type="function">
    <text evidence="5">Catalyzes the phosphorylation of the 3'-hydroxyl group of dephosphocoenzyme A to form coenzyme A.</text>
</comment>
<feature type="binding site" evidence="5">
    <location>
        <begin position="10"/>
        <end position="15"/>
    </location>
    <ligand>
        <name>ATP</name>
        <dbReference type="ChEBI" id="CHEBI:30616"/>
    </ligand>
</feature>
<dbReference type="UniPathway" id="UPA00241">
    <property type="reaction ID" value="UER00356"/>
</dbReference>
<dbReference type="EC" id="2.7.1.24" evidence="5 6"/>
<dbReference type="Pfam" id="PF01121">
    <property type="entry name" value="CoaE"/>
    <property type="match status" value="1"/>
</dbReference>
<keyword evidence="5 7" id="KW-0418">Kinase</keyword>
<organism evidence="7 8">
    <name type="scientific">Prevotella melaninogenica DNF00666</name>
    <dbReference type="NCBI Taxonomy" id="1401073"/>
    <lineage>
        <taxon>Bacteria</taxon>
        <taxon>Pseudomonadati</taxon>
        <taxon>Bacteroidota</taxon>
        <taxon>Bacteroidia</taxon>
        <taxon>Bacteroidales</taxon>
        <taxon>Prevotellaceae</taxon>
        <taxon>Prevotella</taxon>
    </lineage>
</organism>